<accession>A0ABT4AI06</accession>
<evidence type="ECO:0000256" key="2">
    <source>
        <dbReference type="SAM" id="SignalP"/>
    </source>
</evidence>
<dbReference type="PROSITE" id="PS51257">
    <property type="entry name" value="PROKAR_LIPOPROTEIN"/>
    <property type="match status" value="1"/>
</dbReference>
<reference evidence="3 4" key="1">
    <citation type="submission" date="2022-11" db="EMBL/GenBank/DDBJ databases">
        <title>Minimal conservation of predation-associated metabolite biosynthetic gene clusters underscores biosynthetic potential of Myxococcota including descriptions for ten novel species: Archangium lansinium sp. nov., Myxococcus landrumus sp. nov., Nannocystis bai.</title>
        <authorList>
            <person name="Ahearne A."/>
            <person name="Stevens C."/>
            <person name="Phillips K."/>
        </authorList>
    </citation>
    <scope>NUCLEOTIDE SEQUENCE [LARGE SCALE GENOMIC DNA]</scope>
    <source>
        <strain evidence="3 4">MIWBW</strain>
    </source>
</reference>
<feature type="region of interest" description="Disordered" evidence="1">
    <location>
        <begin position="108"/>
        <end position="171"/>
    </location>
</feature>
<comment type="caution">
    <text evidence="3">The sequence shown here is derived from an EMBL/GenBank/DDBJ whole genome shotgun (WGS) entry which is preliminary data.</text>
</comment>
<proteinExistence type="predicted"/>
<dbReference type="Proteomes" id="UP001207654">
    <property type="component" value="Unassembled WGS sequence"/>
</dbReference>
<protein>
    <recommendedName>
        <fullName evidence="5">Lipoprotein</fullName>
    </recommendedName>
</protein>
<feature type="compositionally biased region" description="Low complexity" evidence="1">
    <location>
        <begin position="116"/>
        <end position="131"/>
    </location>
</feature>
<keyword evidence="4" id="KW-1185">Reference proteome</keyword>
<evidence type="ECO:0000256" key="1">
    <source>
        <dbReference type="SAM" id="MobiDB-lite"/>
    </source>
</evidence>
<feature type="compositionally biased region" description="Basic and acidic residues" evidence="1">
    <location>
        <begin position="132"/>
        <end position="151"/>
    </location>
</feature>
<evidence type="ECO:0000313" key="3">
    <source>
        <dbReference type="EMBL" id="MCY1080839.1"/>
    </source>
</evidence>
<evidence type="ECO:0008006" key="5">
    <source>
        <dbReference type="Google" id="ProtNLM"/>
    </source>
</evidence>
<dbReference type="RefSeq" id="WP_267539468.1">
    <property type="nucleotide sequence ID" value="NZ_JAPNKA010000001.1"/>
</dbReference>
<keyword evidence="2" id="KW-0732">Signal</keyword>
<feature type="signal peptide" evidence="2">
    <location>
        <begin position="1"/>
        <end position="28"/>
    </location>
</feature>
<organism evidence="3 4">
    <name type="scientific">Archangium lansingense</name>
    <dbReference type="NCBI Taxonomy" id="2995310"/>
    <lineage>
        <taxon>Bacteria</taxon>
        <taxon>Pseudomonadati</taxon>
        <taxon>Myxococcota</taxon>
        <taxon>Myxococcia</taxon>
        <taxon>Myxococcales</taxon>
        <taxon>Cystobacterineae</taxon>
        <taxon>Archangiaceae</taxon>
        <taxon>Archangium</taxon>
    </lineage>
</organism>
<gene>
    <name evidence="3" type="ORF">OV287_40980</name>
</gene>
<dbReference type="EMBL" id="JAPNKA010000001">
    <property type="protein sequence ID" value="MCY1080839.1"/>
    <property type="molecule type" value="Genomic_DNA"/>
</dbReference>
<sequence>MNPKPWRSAVVPVAALFLSGCIAGAAGAAGGGVLNAAVNTGIALGASAISRSQGGCYAACPAGTECNEATGYCDPLPCRGECSPFEECIEDKLVYQCVARTPYNGDIIVNPPKPPASASTSSASSSSAPKTDAPRTEAPRTDVPRATKLRADAPLLTPPPPSEQTAAEPTQ</sequence>
<feature type="chain" id="PRO_5046312094" description="Lipoprotein" evidence="2">
    <location>
        <begin position="29"/>
        <end position="171"/>
    </location>
</feature>
<name>A0ABT4AI06_9BACT</name>
<evidence type="ECO:0000313" key="4">
    <source>
        <dbReference type="Proteomes" id="UP001207654"/>
    </source>
</evidence>